<proteinExistence type="predicted"/>
<name>A0A428ZAN8_KIBAR</name>
<evidence type="ECO:0000313" key="1">
    <source>
        <dbReference type="EMBL" id="RSM85125.1"/>
    </source>
</evidence>
<accession>A0A428ZAN8</accession>
<dbReference type="OrthoDB" id="9817826at2"/>
<comment type="caution">
    <text evidence="1">The sequence shown here is derived from an EMBL/GenBank/DDBJ whole genome shotgun (WGS) entry which is preliminary data.</text>
</comment>
<dbReference type="EMBL" id="QHKI01000013">
    <property type="protein sequence ID" value="RSM85125.1"/>
    <property type="molecule type" value="Genomic_DNA"/>
</dbReference>
<evidence type="ECO:0000313" key="2">
    <source>
        <dbReference type="Proteomes" id="UP000287547"/>
    </source>
</evidence>
<dbReference type="RefSeq" id="WP_037267473.1">
    <property type="nucleotide sequence ID" value="NZ_QHKI01000013.1"/>
</dbReference>
<dbReference type="Proteomes" id="UP000287547">
    <property type="component" value="Unassembled WGS sequence"/>
</dbReference>
<sequence>MVEFTTVGIGVFSEVFADLDDWMGDFWAALDSYERGLEDARVLTARLFGLVKSFESVARLRPWRGLYRHIGEILDALVGVWNASMDAYEAASLLDAQAFQRVMQGHIDAAVSALEAWSAAKDRILMTAGVSPEDQLVIGAALSMMPDGDGGASAQQLIREVGLGTGLPPGIGEYVAVCVETATMLGERESFADLLRTTITALKTDAQTCREMVESELFRENFARALGEMYRSSTTMHLLAVISGNERLAVDAMMTAAHGIVESGTRHPVALLAALIAGMGYRAALREGASKCVRWVRSSSFGSLVADLDLDLRNAEAHRAYRITPDDGVDVLNDGGALKKHVSGMELVDAVIAGNVLAMALTMGVVLFACDSGVDVMPMLEPSESLPLIQTLQLTALLVGWPLPEVSLSSDRTEVHFEGVPLIEITPDMSEAQPLINAVTLATRVPEYVQRLVFHDGTDSPLVLEVQHTRALTGVEDSFAQSLAYVRFFHTLRRGEERAISPSRWQELILGLTRTAVAEGGVMALRKLAALRCVVRDCGDSVSAGALAKLIGDLRVEVSGGSVHDPARVLSDVSTTSFKPIGRQ</sequence>
<dbReference type="AlphaFoldDB" id="A0A428ZAN8"/>
<reference evidence="1 2" key="1">
    <citation type="submission" date="2018-05" db="EMBL/GenBank/DDBJ databases">
        <title>Evolution of GPA BGCs.</title>
        <authorList>
            <person name="Waglechner N."/>
            <person name="Wright G.D."/>
        </authorList>
    </citation>
    <scope>NUCLEOTIDE SEQUENCE [LARGE SCALE GENOMIC DNA]</scope>
    <source>
        <strain evidence="1 2">A82846</strain>
    </source>
</reference>
<protein>
    <submittedName>
        <fullName evidence="1">Uncharacterized protein</fullName>
    </submittedName>
</protein>
<gene>
    <name evidence="1" type="ORF">DMH04_17605</name>
</gene>
<organism evidence="1 2">
    <name type="scientific">Kibdelosporangium aridum</name>
    <dbReference type="NCBI Taxonomy" id="2030"/>
    <lineage>
        <taxon>Bacteria</taxon>
        <taxon>Bacillati</taxon>
        <taxon>Actinomycetota</taxon>
        <taxon>Actinomycetes</taxon>
        <taxon>Pseudonocardiales</taxon>
        <taxon>Pseudonocardiaceae</taxon>
        <taxon>Kibdelosporangium</taxon>
    </lineage>
</organism>